<evidence type="ECO:0000256" key="2">
    <source>
        <dbReference type="ARBA" id="ARBA00023002"/>
    </source>
</evidence>
<dbReference type="Pfam" id="PF02738">
    <property type="entry name" value="MoCoBD_1"/>
    <property type="match status" value="1"/>
</dbReference>
<name>A0AA35T2I7_GEOBA</name>
<dbReference type="InterPro" id="IPR016208">
    <property type="entry name" value="Ald_Oxase/xanthine_DH-like"/>
</dbReference>
<dbReference type="InterPro" id="IPR036856">
    <property type="entry name" value="Ald_Oxase/Xan_DH_a/b_sf"/>
</dbReference>
<dbReference type="GO" id="GO:0005506">
    <property type="term" value="F:iron ion binding"/>
    <property type="evidence" value="ECO:0007669"/>
    <property type="project" value="InterPro"/>
</dbReference>
<accession>A0AA35T2I7</accession>
<dbReference type="AlphaFoldDB" id="A0AA35T2I7"/>
<evidence type="ECO:0000313" key="5">
    <source>
        <dbReference type="Proteomes" id="UP001174909"/>
    </source>
</evidence>
<comment type="caution">
    <text evidence="4">The sequence shown here is derived from an EMBL/GenBank/DDBJ whole genome shotgun (WGS) entry which is preliminary data.</text>
</comment>
<dbReference type="PANTHER" id="PTHR11908">
    <property type="entry name" value="XANTHINE DEHYDROGENASE"/>
    <property type="match status" value="1"/>
</dbReference>
<dbReference type="Proteomes" id="UP001174909">
    <property type="component" value="Unassembled WGS sequence"/>
</dbReference>
<dbReference type="GO" id="GO:0016491">
    <property type="term" value="F:oxidoreductase activity"/>
    <property type="evidence" value="ECO:0007669"/>
    <property type="project" value="UniProtKB-KW"/>
</dbReference>
<dbReference type="Gene3D" id="3.90.1170.50">
    <property type="entry name" value="Aldehyde oxidase/xanthine dehydrogenase, a/b hammerhead"/>
    <property type="match status" value="1"/>
</dbReference>
<dbReference type="Gene3D" id="3.30.365.10">
    <property type="entry name" value="Aldehyde oxidase/xanthine dehydrogenase, molybdopterin binding domain"/>
    <property type="match status" value="2"/>
</dbReference>
<protein>
    <submittedName>
        <fullName evidence="4">Probable hypoxanthine oxidase XdhD</fullName>
    </submittedName>
</protein>
<sequence>MAREKVLYRGHALAAVAATSAHIAEQALSLIDVDYEVLGPVLNADDAMKDDAPILHERLLTLADPALRPGGWGATDTENASNVANRFQFTMGDIEKGFQEADVIVDREFHTKPVHQGYIEPHSATALWSTDDSVTIWCSSQGHFAVRDHTSLILGVPVSHVKIVPMEIGGGFGGKGQGGVYLEPVAAALSRKTGQPMMNSSFLDYRMPTSLDLPMIDTVIVEVANPGHPYGVRGTGEVPLVPPMAAIANAISNAIGVRMTSLPMTPGSVLETLWEGGNA</sequence>
<dbReference type="InterPro" id="IPR008274">
    <property type="entry name" value="AldOxase/xan_DH_MoCoBD1"/>
</dbReference>
<keyword evidence="2" id="KW-0560">Oxidoreductase</keyword>
<dbReference type="PANTHER" id="PTHR11908:SF132">
    <property type="entry name" value="ALDEHYDE OXIDASE 1-RELATED"/>
    <property type="match status" value="1"/>
</dbReference>
<dbReference type="SUPFAM" id="SSF56003">
    <property type="entry name" value="Molybdenum cofactor-binding domain"/>
    <property type="match status" value="2"/>
</dbReference>
<keyword evidence="1" id="KW-0500">Molybdenum</keyword>
<feature type="domain" description="Aldehyde oxidase/xanthine dehydrogenase first molybdopterin binding" evidence="3">
    <location>
        <begin position="79"/>
        <end position="197"/>
    </location>
</feature>
<reference evidence="4" key="1">
    <citation type="submission" date="2023-03" db="EMBL/GenBank/DDBJ databases">
        <authorList>
            <person name="Steffen K."/>
            <person name="Cardenas P."/>
        </authorList>
    </citation>
    <scope>NUCLEOTIDE SEQUENCE</scope>
</reference>
<organism evidence="4 5">
    <name type="scientific">Geodia barretti</name>
    <name type="common">Barrett's horny sponge</name>
    <dbReference type="NCBI Taxonomy" id="519541"/>
    <lineage>
        <taxon>Eukaryota</taxon>
        <taxon>Metazoa</taxon>
        <taxon>Porifera</taxon>
        <taxon>Demospongiae</taxon>
        <taxon>Heteroscleromorpha</taxon>
        <taxon>Tetractinellida</taxon>
        <taxon>Astrophorina</taxon>
        <taxon>Geodiidae</taxon>
        <taxon>Geodia</taxon>
    </lineage>
</organism>
<evidence type="ECO:0000256" key="1">
    <source>
        <dbReference type="ARBA" id="ARBA00022505"/>
    </source>
</evidence>
<evidence type="ECO:0000259" key="3">
    <source>
        <dbReference type="Pfam" id="PF02738"/>
    </source>
</evidence>
<gene>
    <name evidence="4" type="ORF">GBAR_LOCUS22166</name>
</gene>
<proteinExistence type="predicted"/>
<dbReference type="SUPFAM" id="SSF54665">
    <property type="entry name" value="CO dehydrogenase molybdoprotein N-domain-like"/>
    <property type="match status" value="1"/>
</dbReference>
<evidence type="ECO:0000313" key="4">
    <source>
        <dbReference type="EMBL" id="CAI8039783.1"/>
    </source>
</evidence>
<dbReference type="EMBL" id="CASHTH010003063">
    <property type="protein sequence ID" value="CAI8039783.1"/>
    <property type="molecule type" value="Genomic_DNA"/>
</dbReference>
<dbReference type="InterPro" id="IPR037165">
    <property type="entry name" value="AldOxase/xan_DH_Mopterin-bd_sf"/>
</dbReference>
<keyword evidence="5" id="KW-1185">Reference proteome</keyword>